<keyword evidence="3" id="KW-1185">Reference proteome</keyword>
<accession>A0A6G7ZPM3</accession>
<feature type="compositionally biased region" description="Basic and acidic residues" evidence="1">
    <location>
        <begin position="123"/>
        <end position="133"/>
    </location>
</feature>
<evidence type="ECO:0000313" key="2">
    <source>
        <dbReference type="EMBL" id="QIL02921.1"/>
    </source>
</evidence>
<dbReference type="EMBL" id="CP049871">
    <property type="protein sequence ID" value="QIL02921.1"/>
    <property type="molecule type" value="Genomic_DNA"/>
</dbReference>
<proteinExistence type="predicted"/>
<name>A0A6G7ZPM3_9SPHN</name>
<sequence length="279" mass="30361">MTIPEDDSGRASSLPTPVLPVICDSCRAQGAAGEGQFAEVGDILHFAPVPRRPQVGNWTPDQQRAFIVALAITGSPKRAGIAIGRDDRGAMKLRTAKGGESFSKAWDAALAIFAEKEKAAERERTKGRLEARAGRHGSAGPSGRSKEDQEADLAREREDYEAARARIRDRLLRARRLYLFTLCADEAKQAAWEALCGPVDWARALEMKPQDNEPYPVRMVEPDMLLTAEGGCIPDMVGCGRDRGQEYVAACDEARETGEEGPAVRRLFGCAITPSELPL</sequence>
<dbReference type="KEGG" id="ssin:G7078_09090"/>
<feature type="compositionally biased region" description="Basic and acidic residues" evidence="1">
    <location>
        <begin position="144"/>
        <end position="155"/>
    </location>
</feature>
<evidence type="ECO:0000313" key="3">
    <source>
        <dbReference type="Proteomes" id="UP000502502"/>
    </source>
</evidence>
<gene>
    <name evidence="2" type="ORF">G7078_09090</name>
</gene>
<dbReference type="Proteomes" id="UP000502502">
    <property type="component" value="Chromosome"/>
</dbReference>
<organism evidence="2 3">
    <name type="scientific">Sphingomonas sinipercae</name>
    <dbReference type="NCBI Taxonomy" id="2714944"/>
    <lineage>
        <taxon>Bacteria</taxon>
        <taxon>Pseudomonadati</taxon>
        <taxon>Pseudomonadota</taxon>
        <taxon>Alphaproteobacteria</taxon>
        <taxon>Sphingomonadales</taxon>
        <taxon>Sphingomonadaceae</taxon>
        <taxon>Sphingomonas</taxon>
    </lineage>
</organism>
<reference evidence="2 3" key="1">
    <citation type="submission" date="2020-03" db="EMBL/GenBank/DDBJ databases">
        <title>Sphingomonas sp. nov., isolated from fish.</title>
        <authorList>
            <person name="Hyun D.-W."/>
            <person name="Bae J.-W."/>
        </authorList>
    </citation>
    <scope>NUCLEOTIDE SEQUENCE [LARGE SCALE GENOMIC DNA]</scope>
    <source>
        <strain evidence="2 3">HDW15C</strain>
    </source>
</reference>
<protein>
    <submittedName>
        <fullName evidence="2">Uncharacterized protein</fullName>
    </submittedName>
</protein>
<dbReference type="RefSeq" id="WP_166095276.1">
    <property type="nucleotide sequence ID" value="NZ_CP049871.1"/>
</dbReference>
<evidence type="ECO:0000256" key="1">
    <source>
        <dbReference type="SAM" id="MobiDB-lite"/>
    </source>
</evidence>
<feature type="region of interest" description="Disordered" evidence="1">
    <location>
        <begin position="123"/>
        <end position="155"/>
    </location>
</feature>
<dbReference type="AlphaFoldDB" id="A0A6G7ZPM3"/>